<reference evidence="1 2" key="1">
    <citation type="submission" date="2023-11" db="EMBL/GenBank/DDBJ databases">
        <title>First isolation, identification, and characterization of non-pathogenic Epilithonimonas ginsengisoli isolated from diseased farmed rainbow trout (Oncorhynchus mykiss) in Chile.</title>
        <authorList>
            <person name="Miranda C.D."/>
            <person name="Irgang R."/>
            <person name="Concha C."/>
            <person name="Rojas R."/>
            <person name="Avendano R."/>
        </authorList>
    </citation>
    <scope>NUCLEOTIDE SEQUENCE [LARGE SCALE GENOMIC DNA]</scope>
    <source>
        <strain evidence="1 2">FP99</strain>
    </source>
</reference>
<sequence>MKKKYIIVSVTFACLLSCQKAEKLAVPKPKISIEKKIISNKKQNSPAFTFKILKKDGDDRPIEIKIEITRNNKISQTITYKPNFWQVAEEPFEVSQISYFQNNTPIKEGVENFHDFIIGDYNFDGLEDFAILYDSGGNGGPSYAYYFQNNNEEFYLDQDFLLNQGSFPKKIDHINHTLTTIVPVGCCKTSTTIFQLDKNNGWNVISEKEEDMK</sequence>
<name>A0ABU4JDG5_9FLAO</name>
<proteinExistence type="predicted"/>
<keyword evidence="2" id="KW-1185">Reference proteome</keyword>
<evidence type="ECO:0000313" key="2">
    <source>
        <dbReference type="Proteomes" id="UP001204439"/>
    </source>
</evidence>
<accession>A0ABU4JDG5</accession>
<comment type="caution">
    <text evidence="1">The sequence shown here is derived from an EMBL/GenBank/DDBJ whole genome shotgun (WGS) entry which is preliminary data.</text>
</comment>
<dbReference type="NCBIfam" id="NF047539">
    <property type="entry name" value="XAC2610_fam"/>
    <property type="match status" value="1"/>
</dbReference>
<dbReference type="RefSeq" id="WP_063968523.1">
    <property type="nucleotide sequence ID" value="NZ_JAMXLT020000002.1"/>
</dbReference>
<dbReference type="EMBL" id="JAMXLT020000002">
    <property type="protein sequence ID" value="MDW8547708.1"/>
    <property type="molecule type" value="Genomic_DNA"/>
</dbReference>
<evidence type="ECO:0000313" key="1">
    <source>
        <dbReference type="EMBL" id="MDW8547708.1"/>
    </source>
</evidence>
<gene>
    <name evidence="1" type="ORF">NG800_002220</name>
</gene>
<protein>
    <recommendedName>
        <fullName evidence="3">VCBS repeat-containing protein</fullName>
    </recommendedName>
</protein>
<dbReference type="InterPro" id="IPR058087">
    <property type="entry name" value="XAC2610_dom"/>
</dbReference>
<organism evidence="1 2">
    <name type="scientific">Epilithonimonas ginsengisoli</name>
    <dbReference type="NCBI Taxonomy" id="1245592"/>
    <lineage>
        <taxon>Bacteria</taxon>
        <taxon>Pseudomonadati</taxon>
        <taxon>Bacteroidota</taxon>
        <taxon>Flavobacteriia</taxon>
        <taxon>Flavobacteriales</taxon>
        <taxon>Weeksellaceae</taxon>
        <taxon>Chryseobacterium group</taxon>
        <taxon>Epilithonimonas</taxon>
    </lineage>
</organism>
<dbReference type="Proteomes" id="UP001204439">
    <property type="component" value="Unassembled WGS sequence"/>
</dbReference>
<evidence type="ECO:0008006" key="3">
    <source>
        <dbReference type="Google" id="ProtNLM"/>
    </source>
</evidence>